<evidence type="ECO:0000313" key="7">
    <source>
        <dbReference type="Proteomes" id="UP000184048"/>
    </source>
</evidence>
<comment type="similarity">
    <text evidence="1">Belongs to the CFA/CMAS family.</text>
</comment>
<evidence type="ECO:0000256" key="2">
    <source>
        <dbReference type="ARBA" id="ARBA00022603"/>
    </source>
</evidence>
<dbReference type="InterPro" id="IPR029063">
    <property type="entry name" value="SAM-dependent_MTases_sf"/>
</dbReference>
<dbReference type="EMBL" id="FQUU01000005">
    <property type="protein sequence ID" value="SHF04243.1"/>
    <property type="molecule type" value="Genomic_DNA"/>
</dbReference>
<accession>A0A1M4YF52</accession>
<dbReference type="PANTHER" id="PTHR43667:SF1">
    <property type="entry name" value="CYCLOPROPANE-FATTY-ACYL-PHOSPHOLIPID SYNTHASE"/>
    <property type="match status" value="1"/>
</dbReference>
<name>A0A1M4YF52_9BACT</name>
<keyword evidence="7" id="KW-1185">Reference proteome</keyword>
<keyword evidence="5" id="KW-0443">Lipid metabolism</keyword>
<evidence type="ECO:0000256" key="1">
    <source>
        <dbReference type="ARBA" id="ARBA00010815"/>
    </source>
</evidence>
<dbReference type="Proteomes" id="UP000184048">
    <property type="component" value="Unassembled WGS sequence"/>
</dbReference>
<organism evidence="6 7">
    <name type="scientific">Flavisolibacter ginsengisoli DSM 18119</name>
    <dbReference type="NCBI Taxonomy" id="1121884"/>
    <lineage>
        <taxon>Bacteria</taxon>
        <taxon>Pseudomonadati</taxon>
        <taxon>Bacteroidota</taxon>
        <taxon>Chitinophagia</taxon>
        <taxon>Chitinophagales</taxon>
        <taxon>Chitinophagaceae</taxon>
        <taxon>Flavisolibacter</taxon>
    </lineage>
</organism>
<dbReference type="Gene3D" id="3.40.50.150">
    <property type="entry name" value="Vaccinia Virus protein VP39"/>
    <property type="match status" value="1"/>
</dbReference>
<dbReference type="RefSeq" id="WP_072834894.1">
    <property type="nucleotide sequence ID" value="NZ_FQUU01000005.1"/>
</dbReference>
<keyword evidence="4" id="KW-0949">S-adenosyl-L-methionine</keyword>
<dbReference type="PANTHER" id="PTHR43667">
    <property type="entry name" value="CYCLOPROPANE-FATTY-ACYL-PHOSPHOLIPID SYNTHASE"/>
    <property type="match status" value="1"/>
</dbReference>
<gene>
    <name evidence="6" type="ORF">SAMN02745131_01696</name>
</gene>
<sequence>MATQQDIDFTYSTMDRIFRQSMGETADFSGAMYNGNFKLSLEEAQAAKHGYMAEQLHIGKGSRVLDMGCGWGPFLSYITKRGAVATGLTFSEGQYKACRKNGFDVHIKDARSIQPGDLGTFDAIVSVGAFEHFCSYAEYQEGKQEKIYHDFFERVYNLLPPKGRFYLQTMAWGKNMIPVDALDANAAPGSDAFLIRLMTDHFPGSWLPYGKEMIFDTAAPFFNVIDYSSGRLDYIETTKQWRKRIRQFSLEKYALYLKLLPSFIKNKEFRYKLQVFRHKANQKCFERELMDHFRIVFEKK</sequence>
<evidence type="ECO:0000256" key="4">
    <source>
        <dbReference type="ARBA" id="ARBA00022691"/>
    </source>
</evidence>
<dbReference type="Pfam" id="PF02353">
    <property type="entry name" value="CMAS"/>
    <property type="match status" value="1"/>
</dbReference>
<dbReference type="CDD" id="cd02440">
    <property type="entry name" value="AdoMet_MTases"/>
    <property type="match status" value="1"/>
</dbReference>
<dbReference type="AlphaFoldDB" id="A0A1M4YF52"/>
<evidence type="ECO:0000256" key="5">
    <source>
        <dbReference type="ARBA" id="ARBA00023098"/>
    </source>
</evidence>
<reference evidence="6 7" key="1">
    <citation type="submission" date="2016-11" db="EMBL/GenBank/DDBJ databases">
        <authorList>
            <person name="Jaros S."/>
            <person name="Januszkiewicz K."/>
            <person name="Wedrychowicz H."/>
        </authorList>
    </citation>
    <scope>NUCLEOTIDE SEQUENCE [LARGE SCALE GENOMIC DNA]</scope>
    <source>
        <strain evidence="6 7">DSM 18119</strain>
    </source>
</reference>
<dbReference type="GO" id="GO:0008168">
    <property type="term" value="F:methyltransferase activity"/>
    <property type="evidence" value="ECO:0007669"/>
    <property type="project" value="UniProtKB-KW"/>
</dbReference>
<dbReference type="OrthoDB" id="9782855at2"/>
<dbReference type="GO" id="GO:0006629">
    <property type="term" value="P:lipid metabolic process"/>
    <property type="evidence" value="ECO:0007669"/>
    <property type="project" value="UniProtKB-KW"/>
</dbReference>
<evidence type="ECO:0000313" key="6">
    <source>
        <dbReference type="EMBL" id="SHF04243.1"/>
    </source>
</evidence>
<keyword evidence="2" id="KW-0489">Methyltransferase</keyword>
<proteinExistence type="inferred from homology"/>
<dbReference type="InterPro" id="IPR050723">
    <property type="entry name" value="CFA/CMAS"/>
</dbReference>
<protein>
    <submittedName>
        <fullName evidence="6">Cyclopropane-fatty-acyl-phospholipid synthase</fullName>
    </submittedName>
</protein>
<dbReference type="GO" id="GO:0032259">
    <property type="term" value="P:methylation"/>
    <property type="evidence" value="ECO:0007669"/>
    <property type="project" value="UniProtKB-KW"/>
</dbReference>
<dbReference type="SUPFAM" id="SSF53335">
    <property type="entry name" value="S-adenosyl-L-methionine-dependent methyltransferases"/>
    <property type="match status" value="1"/>
</dbReference>
<keyword evidence="3" id="KW-0808">Transferase</keyword>
<dbReference type="STRING" id="1121884.SAMN02745131_01696"/>
<evidence type="ECO:0000256" key="3">
    <source>
        <dbReference type="ARBA" id="ARBA00022679"/>
    </source>
</evidence>